<dbReference type="OMA" id="HELGREW"/>
<accession>A0A3N4CWJ9</accession>
<organism evidence="1 4">
    <name type="scientific">Arachnia propionica</name>
    <dbReference type="NCBI Taxonomy" id="1750"/>
    <lineage>
        <taxon>Bacteria</taxon>
        <taxon>Bacillati</taxon>
        <taxon>Actinomycetota</taxon>
        <taxon>Actinomycetes</taxon>
        <taxon>Propionibacteriales</taxon>
        <taxon>Propionibacteriaceae</taxon>
        <taxon>Arachnia</taxon>
    </lineage>
</organism>
<dbReference type="InterPro" id="IPR019639">
    <property type="entry name" value="DUF2505"/>
</dbReference>
<dbReference type="EMBL" id="CP072385">
    <property type="protein sequence ID" value="QUC09841.1"/>
    <property type="molecule type" value="Genomic_DNA"/>
</dbReference>
<keyword evidence="3" id="KW-1185">Reference proteome</keyword>
<evidence type="ECO:0000313" key="2">
    <source>
        <dbReference type="EMBL" id="VEH70169.1"/>
    </source>
</evidence>
<dbReference type="Proteomes" id="UP000273044">
    <property type="component" value="Chromosome"/>
</dbReference>
<dbReference type="AlphaFoldDB" id="A0A3N4CWJ9"/>
<dbReference type="RefSeq" id="WP_014846544.1">
    <property type="nucleotide sequence ID" value="NZ_CAJZDL010000100.1"/>
</dbReference>
<name>A0A3N4CWJ9_9ACTN</name>
<dbReference type="GeneID" id="64406930"/>
<dbReference type="Pfam" id="PF10698">
    <property type="entry name" value="DUF2505"/>
    <property type="match status" value="1"/>
</dbReference>
<evidence type="ECO:0000313" key="4">
    <source>
        <dbReference type="Proteomes" id="UP000677180"/>
    </source>
</evidence>
<dbReference type="Proteomes" id="UP000677180">
    <property type="component" value="Chromosome"/>
</dbReference>
<dbReference type="OrthoDB" id="3266819at2"/>
<evidence type="ECO:0000313" key="1">
    <source>
        <dbReference type="EMBL" id="QUC09841.1"/>
    </source>
</evidence>
<protein>
    <submittedName>
        <fullName evidence="1">DUF2505 domain-containing protein</fullName>
    </submittedName>
    <submittedName>
        <fullName evidence="2">Protein of uncharacterized function (DUF2505)</fullName>
    </submittedName>
</protein>
<gene>
    <name evidence="1" type="ORF">J5A53_08270</name>
    <name evidence="2" type="ORF">NCTC12967_01458</name>
</gene>
<reference evidence="1" key="2">
    <citation type="submission" date="2021-03" db="EMBL/GenBank/DDBJ databases">
        <title>Human Oral Microbial Genomes.</title>
        <authorList>
            <person name="Johnston C.D."/>
            <person name="Chen T."/>
            <person name="Dewhirst F.E."/>
        </authorList>
    </citation>
    <scope>NUCLEOTIDE SEQUENCE</scope>
    <source>
        <strain evidence="1">F0714</strain>
    </source>
</reference>
<sequence>MQLNYKHEFNGSPDQVAALFRNEAFIDDVAKHANAIEHTVNIADDVTHLDLTLPAPESISKFFGKGIRIKQSFTWGEPDDAGVRKGIFTVDIAGAPVSVEADATLSPTGPSSSEAVYVGELSVKIPLVGKKVEAQVEPMIARAFAGIERRAQDWLSRV</sequence>
<evidence type="ECO:0000313" key="3">
    <source>
        <dbReference type="Proteomes" id="UP000273044"/>
    </source>
</evidence>
<proteinExistence type="predicted"/>
<reference evidence="2 3" key="1">
    <citation type="submission" date="2018-12" db="EMBL/GenBank/DDBJ databases">
        <authorList>
            <consortium name="Pathogen Informatics"/>
        </authorList>
    </citation>
    <scope>NUCLEOTIDE SEQUENCE [LARGE SCALE GENOMIC DNA]</scope>
    <source>
        <strain evidence="2 3">NCTC12967</strain>
    </source>
</reference>
<dbReference type="EMBL" id="LR134406">
    <property type="protein sequence ID" value="VEH70169.1"/>
    <property type="molecule type" value="Genomic_DNA"/>
</dbReference>